<evidence type="ECO:0000313" key="2">
    <source>
        <dbReference type="Proteomes" id="UP000625711"/>
    </source>
</evidence>
<reference evidence="1" key="1">
    <citation type="submission" date="2020-08" db="EMBL/GenBank/DDBJ databases">
        <title>Genome sequencing and assembly of the red palm weevil Rhynchophorus ferrugineus.</title>
        <authorList>
            <person name="Dias G.B."/>
            <person name="Bergman C.M."/>
            <person name="Manee M."/>
        </authorList>
    </citation>
    <scope>NUCLEOTIDE SEQUENCE</scope>
    <source>
        <strain evidence="1">AA-2017</strain>
        <tissue evidence="1">Whole larva</tissue>
    </source>
</reference>
<keyword evidence="2" id="KW-1185">Reference proteome</keyword>
<comment type="caution">
    <text evidence="1">The sequence shown here is derived from an EMBL/GenBank/DDBJ whole genome shotgun (WGS) entry which is preliminary data.</text>
</comment>
<organism evidence="1 2">
    <name type="scientific">Rhynchophorus ferrugineus</name>
    <name type="common">Red palm weevil</name>
    <name type="synonym">Curculio ferrugineus</name>
    <dbReference type="NCBI Taxonomy" id="354439"/>
    <lineage>
        <taxon>Eukaryota</taxon>
        <taxon>Metazoa</taxon>
        <taxon>Ecdysozoa</taxon>
        <taxon>Arthropoda</taxon>
        <taxon>Hexapoda</taxon>
        <taxon>Insecta</taxon>
        <taxon>Pterygota</taxon>
        <taxon>Neoptera</taxon>
        <taxon>Endopterygota</taxon>
        <taxon>Coleoptera</taxon>
        <taxon>Polyphaga</taxon>
        <taxon>Cucujiformia</taxon>
        <taxon>Curculionidae</taxon>
        <taxon>Dryophthorinae</taxon>
        <taxon>Rhynchophorus</taxon>
    </lineage>
</organism>
<protein>
    <submittedName>
        <fullName evidence="1">Uncharacterized protein</fullName>
    </submittedName>
</protein>
<dbReference type="Proteomes" id="UP000625711">
    <property type="component" value="Unassembled WGS sequence"/>
</dbReference>
<proteinExistence type="predicted"/>
<accession>A0A834I3G3</accession>
<dbReference type="OrthoDB" id="7169281at2759"/>
<sequence length="146" mass="16598">MLLLSRLRQYGTDFPNNIRQRSVPFEKSQRVMACPFQFIKDEKNGGKRHLKRGLTTRQGSIQVALEDEEDRNTLNLKSLNSAILILTSPSNIHTFYETCNNDFNISMKVVNAVTGIGTPVNCNDNNFKLFILPVITEFKFSSLDVV</sequence>
<dbReference type="EMBL" id="JAACXV010013808">
    <property type="protein sequence ID" value="KAF7272224.1"/>
    <property type="molecule type" value="Genomic_DNA"/>
</dbReference>
<dbReference type="AlphaFoldDB" id="A0A834I3G3"/>
<gene>
    <name evidence="1" type="ORF">GWI33_014980</name>
</gene>
<name>A0A834I3G3_RHYFE</name>
<evidence type="ECO:0000313" key="1">
    <source>
        <dbReference type="EMBL" id="KAF7272224.1"/>
    </source>
</evidence>